<dbReference type="PROSITE" id="PS00086">
    <property type="entry name" value="CYTOCHROME_P450"/>
    <property type="match status" value="1"/>
</dbReference>
<dbReference type="GO" id="GO:0020037">
    <property type="term" value="F:heme binding"/>
    <property type="evidence" value="ECO:0007669"/>
    <property type="project" value="InterPro"/>
</dbReference>
<evidence type="ECO:0000256" key="3">
    <source>
        <dbReference type="PIRSR" id="PIRSR602401-1"/>
    </source>
</evidence>
<dbReference type="GO" id="GO:0016132">
    <property type="term" value="P:brassinosteroid biosynthetic process"/>
    <property type="evidence" value="ECO:0007669"/>
    <property type="project" value="TreeGrafter"/>
</dbReference>
<dbReference type="PANTHER" id="PTHR24286">
    <property type="entry name" value="CYTOCHROME P450 26"/>
    <property type="match status" value="1"/>
</dbReference>
<dbReference type="GO" id="GO:0010268">
    <property type="term" value="P:brassinosteroid homeostasis"/>
    <property type="evidence" value="ECO:0007669"/>
    <property type="project" value="TreeGrafter"/>
</dbReference>
<dbReference type="GO" id="GO:0016125">
    <property type="term" value="P:sterol metabolic process"/>
    <property type="evidence" value="ECO:0007669"/>
    <property type="project" value="TreeGrafter"/>
</dbReference>
<dbReference type="InterPro" id="IPR002401">
    <property type="entry name" value="Cyt_P450_E_grp-I"/>
</dbReference>
<gene>
    <name evidence="6" type="primary">KAO2_5</name>
    <name evidence="6" type="ORF">g.60695</name>
</gene>
<keyword evidence="1 3" id="KW-0479">Metal-binding</keyword>
<proteinExistence type="inferred from homology"/>
<dbReference type="Gene3D" id="1.10.630.10">
    <property type="entry name" value="Cytochrome P450"/>
    <property type="match status" value="1"/>
</dbReference>
<dbReference type="GO" id="GO:0016705">
    <property type="term" value="F:oxidoreductase activity, acting on paired donors, with incorporation or reduction of molecular oxygen"/>
    <property type="evidence" value="ECO:0007669"/>
    <property type="project" value="InterPro"/>
</dbReference>
<evidence type="ECO:0000256" key="1">
    <source>
        <dbReference type="ARBA" id="ARBA00022723"/>
    </source>
</evidence>
<keyword evidence="4" id="KW-0560">Oxidoreductase</keyword>
<dbReference type="AlphaFoldDB" id="A0A1D1XL32"/>
<evidence type="ECO:0000256" key="4">
    <source>
        <dbReference type="RuleBase" id="RU000461"/>
    </source>
</evidence>
<reference evidence="6" key="1">
    <citation type="submission" date="2015-07" db="EMBL/GenBank/DDBJ databases">
        <title>Transcriptome Assembly of Anthurium amnicola.</title>
        <authorList>
            <person name="Suzuki J."/>
        </authorList>
    </citation>
    <scope>NUCLEOTIDE SEQUENCE</scope>
</reference>
<feature type="binding site" description="axial binding residue" evidence="3">
    <location>
        <position position="438"/>
    </location>
    <ligand>
        <name>heme</name>
        <dbReference type="ChEBI" id="CHEBI:30413"/>
    </ligand>
    <ligandPart>
        <name>Fe</name>
        <dbReference type="ChEBI" id="CHEBI:18248"/>
    </ligandPart>
</feature>
<comment type="similarity">
    <text evidence="4">Belongs to the cytochrome P450 family.</text>
</comment>
<accession>A0A1D1XL32</accession>
<dbReference type="GO" id="GO:0005506">
    <property type="term" value="F:iron ion binding"/>
    <property type="evidence" value="ECO:0007669"/>
    <property type="project" value="InterPro"/>
</dbReference>
<evidence type="ECO:0000256" key="2">
    <source>
        <dbReference type="ARBA" id="ARBA00023004"/>
    </source>
</evidence>
<keyword evidence="4" id="KW-0503">Monooxygenase</keyword>
<name>A0A1D1XL32_9ARAE</name>
<sequence>MDRPLAEVAWWCALALGAVPLVAYLIWFWNDAFFWATLRLRALADHRPSGKLPPGHMGLPFFGEMPLFLWFFKVIRRPDDYIASKRDRYGEGPGLYRSHLFGGPTIISCSPASNKFVLQSADDFHIRWPSAELVGRSSISVVEGKRHARLRNFIVGAINSPESLRRIAQVVQPRVASSLRAWAEKGTIRAFDEATKVTFENICKMFASMEPGPLLDSLDQSYAGLLAGIRAYPLNLPGTAFHHALKCRRYMNGVFREELERRKRRQQEKEGDLIDGLMQVEDEAGEKLSDDEVVDSIVSLIVGGYQSTALSISWALYHLSKSPGILRKLQEENAAVSKGNNGAFITPEDISKMKYTSKVVEETIRMANIAWVTFRVANRDVQYEGYTIPKGWKVLVWLRSIHTDPRNFEDPLSFNPDRWDKPAKPGTYQVFGGGYRICAGNMLARMQLAIFLHHLSLGYRWELKNPDAKMRYLPHHKPVDGALMTFRAV</sequence>
<feature type="transmembrane region" description="Helical" evidence="5">
    <location>
        <begin position="9"/>
        <end position="29"/>
    </location>
</feature>
<evidence type="ECO:0000313" key="6">
    <source>
        <dbReference type="EMBL" id="JAT43109.1"/>
    </source>
</evidence>
<dbReference type="Pfam" id="PF00067">
    <property type="entry name" value="p450"/>
    <property type="match status" value="1"/>
</dbReference>
<dbReference type="PRINTS" id="PR00385">
    <property type="entry name" value="P450"/>
</dbReference>
<dbReference type="InterPro" id="IPR017972">
    <property type="entry name" value="Cyt_P450_CS"/>
</dbReference>
<keyword evidence="5" id="KW-0812">Transmembrane</keyword>
<evidence type="ECO:0000256" key="5">
    <source>
        <dbReference type="SAM" id="Phobius"/>
    </source>
</evidence>
<keyword evidence="2 3" id="KW-0408">Iron</keyword>
<organism evidence="6">
    <name type="scientific">Anthurium amnicola</name>
    <dbReference type="NCBI Taxonomy" id="1678845"/>
    <lineage>
        <taxon>Eukaryota</taxon>
        <taxon>Viridiplantae</taxon>
        <taxon>Streptophyta</taxon>
        <taxon>Embryophyta</taxon>
        <taxon>Tracheophyta</taxon>
        <taxon>Spermatophyta</taxon>
        <taxon>Magnoliopsida</taxon>
        <taxon>Liliopsida</taxon>
        <taxon>Araceae</taxon>
        <taxon>Pothoideae</taxon>
        <taxon>Potheae</taxon>
        <taxon>Anthurium</taxon>
    </lineage>
</organism>
<comment type="cofactor">
    <cofactor evidence="3">
        <name>heme</name>
        <dbReference type="ChEBI" id="CHEBI:30413"/>
    </cofactor>
</comment>
<keyword evidence="3 4" id="KW-0349">Heme</keyword>
<dbReference type="InterPro" id="IPR036396">
    <property type="entry name" value="Cyt_P450_sf"/>
</dbReference>
<dbReference type="PRINTS" id="PR00463">
    <property type="entry name" value="EP450I"/>
</dbReference>
<dbReference type="GO" id="GO:0004497">
    <property type="term" value="F:monooxygenase activity"/>
    <property type="evidence" value="ECO:0007669"/>
    <property type="project" value="UniProtKB-KW"/>
</dbReference>
<dbReference type="PANTHER" id="PTHR24286:SF12">
    <property type="entry name" value="CYTOCHROME P450 FAMILY PROTEIN, EXPRESSED"/>
    <property type="match status" value="1"/>
</dbReference>
<dbReference type="SUPFAM" id="SSF48264">
    <property type="entry name" value="Cytochrome P450"/>
    <property type="match status" value="1"/>
</dbReference>
<dbReference type="EMBL" id="GDJX01024827">
    <property type="protein sequence ID" value="JAT43109.1"/>
    <property type="molecule type" value="Transcribed_RNA"/>
</dbReference>
<dbReference type="InterPro" id="IPR001128">
    <property type="entry name" value="Cyt_P450"/>
</dbReference>
<protein>
    <submittedName>
        <fullName evidence="6">Ent-kaurenoic acid oxidase 2</fullName>
    </submittedName>
</protein>
<keyword evidence="5" id="KW-1133">Transmembrane helix</keyword>
<keyword evidence="5" id="KW-0472">Membrane</keyword>